<feature type="domain" description="4Fe-4S ferredoxin-type" evidence="7">
    <location>
        <begin position="165"/>
        <end position="194"/>
    </location>
</feature>
<dbReference type="InterPro" id="IPR006067">
    <property type="entry name" value="NO2/SO3_Rdtase_4Fe4S_dom"/>
</dbReference>
<dbReference type="PANTHER" id="PTHR32439">
    <property type="entry name" value="FERREDOXIN--NITRITE REDUCTASE, CHLOROPLASTIC"/>
    <property type="match status" value="1"/>
</dbReference>
<keyword evidence="2" id="KW-0349">Heme</keyword>
<dbReference type="InterPro" id="IPR036136">
    <property type="entry name" value="Nit/Sulf_reduc_fer-like_dom_sf"/>
</dbReference>
<dbReference type="InterPro" id="IPR017900">
    <property type="entry name" value="4Fe4S_Fe_S_CS"/>
</dbReference>
<dbReference type="Gene3D" id="3.90.480.10">
    <property type="entry name" value="Sulfite Reductase Hemoprotein,Domain 2"/>
    <property type="match status" value="1"/>
</dbReference>
<evidence type="ECO:0000256" key="3">
    <source>
        <dbReference type="ARBA" id="ARBA00022723"/>
    </source>
</evidence>
<dbReference type="GO" id="GO:0016491">
    <property type="term" value="F:oxidoreductase activity"/>
    <property type="evidence" value="ECO:0007669"/>
    <property type="project" value="UniProtKB-KW"/>
</dbReference>
<dbReference type="SUPFAM" id="SSF55124">
    <property type="entry name" value="Nitrite/Sulfite reductase N-terminal domain-like"/>
    <property type="match status" value="1"/>
</dbReference>
<dbReference type="PROSITE" id="PS51379">
    <property type="entry name" value="4FE4S_FER_2"/>
    <property type="match status" value="2"/>
</dbReference>
<sequence>MSADINVKSLKKNAFRVSKHRGETASRVRIPGGLINAKSMVRITEIAEKYGNGSIFITNRQGVEIPGISLEDIDAVNKELQLCIDEAHINQEERDKGFPASGTRNVVACPGARLCPFGCYDTTAFAQKMEDQIFPNNRHFKVAFTGCSNDCAKVRMDDFGIMGMTEPQYDPDRCIGCGQCVDYCKIRSVGALKMVGGKVIRDTDKCIGCGVCVTYCPTRAWTRSKEHYFRVTLLGRTGKKNPRLAEDFMKWADEETVMKIVKNAYAFVEEYIDPNAYESKEHVGYIVDRTGFDEFYKWIMKDVTPNEKCEVNNRLYWGGKHYDVSNNIKPVGVNDIR</sequence>
<dbReference type="InterPro" id="IPR045854">
    <property type="entry name" value="NO2/SO3_Rdtase_4Fe4S_sf"/>
</dbReference>
<evidence type="ECO:0000313" key="9">
    <source>
        <dbReference type="Proteomes" id="UP000460257"/>
    </source>
</evidence>
<dbReference type="Pfam" id="PF01077">
    <property type="entry name" value="NIR_SIR"/>
    <property type="match status" value="1"/>
</dbReference>
<evidence type="ECO:0000256" key="2">
    <source>
        <dbReference type="ARBA" id="ARBA00022617"/>
    </source>
</evidence>
<dbReference type="Pfam" id="PF03460">
    <property type="entry name" value="NIR_SIR_ferr"/>
    <property type="match status" value="1"/>
</dbReference>
<gene>
    <name evidence="8" type="primary">asrC</name>
    <name evidence="8" type="ORF">FRC54_02935</name>
</gene>
<dbReference type="InterPro" id="IPR014261">
    <property type="entry name" value="Sulphite_reductase_C"/>
</dbReference>
<dbReference type="Pfam" id="PF00037">
    <property type="entry name" value="Fer4"/>
    <property type="match status" value="2"/>
</dbReference>
<dbReference type="PROSITE" id="PS00365">
    <property type="entry name" value="NIR_SIR"/>
    <property type="match status" value="1"/>
</dbReference>
<dbReference type="PRINTS" id="PR00397">
    <property type="entry name" value="SIROHAEM"/>
</dbReference>
<dbReference type="Gene3D" id="3.30.70.20">
    <property type="match status" value="1"/>
</dbReference>
<protein>
    <submittedName>
        <fullName evidence="8">Sulfite reductase subunit C</fullName>
    </submittedName>
</protein>
<keyword evidence="9" id="KW-1185">Reference proteome</keyword>
<keyword evidence="5" id="KW-0408">Iron</keyword>
<dbReference type="AlphaFoldDB" id="A0A6N7IX89"/>
<evidence type="ECO:0000259" key="7">
    <source>
        <dbReference type="PROSITE" id="PS51379"/>
    </source>
</evidence>
<dbReference type="NCBIfam" id="TIGR02912">
    <property type="entry name" value="sulfite_red_C"/>
    <property type="match status" value="1"/>
</dbReference>
<dbReference type="GO" id="GO:0051539">
    <property type="term" value="F:4 iron, 4 sulfur cluster binding"/>
    <property type="evidence" value="ECO:0007669"/>
    <property type="project" value="UniProtKB-KW"/>
</dbReference>
<keyword evidence="1" id="KW-0004">4Fe-4S</keyword>
<dbReference type="EMBL" id="VOGC01000002">
    <property type="protein sequence ID" value="MQN00935.1"/>
    <property type="molecule type" value="Genomic_DNA"/>
</dbReference>
<dbReference type="InterPro" id="IPR017896">
    <property type="entry name" value="4Fe4S_Fe-S-bd"/>
</dbReference>
<evidence type="ECO:0000256" key="6">
    <source>
        <dbReference type="ARBA" id="ARBA00023014"/>
    </source>
</evidence>
<organism evidence="8 9">
    <name type="scientific">Candidatus Weimeria bifida</name>
    <dbReference type="NCBI Taxonomy" id="2599074"/>
    <lineage>
        <taxon>Bacteria</taxon>
        <taxon>Bacillati</taxon>
        <taxon>Bacillota</taxon>
        <taxon>Clostridia</taxon>
        <taxon>Lachnospirales</taxon>
        <taxon>Lachnospiraceae</taxon>
        <taxon>Candidatus Weimeria</taxon>
    </lineage>
</organism>
<proteinExistence type="predicted"/>
<keyword evidence="4" id="KW-0560">Oxidoreductase</keyword>
<dbReference type="Proteomes" id="UP000460257">
    <property type="component" value="Unassembled WGS sequence"/>
</dbReference>
<dbReference type="InterPro" id="IPR005117">
    <property type="entry name" value="NiRdtase/SiRdtase_haem-b_fer"/>
</dbReference>
<name>A0A6N7IX89_9FIRM</name>
<evidence type="ECO:0000313" key="8">
    <source>
        <dbReference type="EMBL" id="MQN00935.1"/>
    </source>
</evidence>
<dbReference type="SUPFAM" id="SSF54862">
    <property type="entry name" value="4Fe-4S ferredoxins"/>
    <property type="match status" value="1"/>
</dbReference>
<dbReference type="GO" id="GO:0046872">
    <property type="term" value="F:metal ion binding"/>
    <property type="evidence" value="ECO:0007669"/>
    <property type="project" value="UniProtKB-KW"/>
</dbReference>
<dbReference type="InterPro" id="IPR051329">
    <property type="entry name" value="NIR_SIR_4Fe-4S"/>
</dbReference>
<evidence type="ECO:0000256" key="1">
    <source>
        <dbReference type="ARBA" id="ARBA00022485"/>
    </source>
</evidence>
<reference evidence="8" key="1">
    <citation type="journal article" date="2020" name="Appl. Environ. Microbiol.">
        <title>Medium-Chain Fatty Acid Synthesis by 'Candidatus Weimeria bifida' gen. nov., sp. nov., and 'Candidatus Pseudoramibacter fermentans' sp. nov.</title>
        <authorList>
            <person name="Scarborough M.J."/>
            <person name="Myers K.S."/>
            <person name="Donohue T.J."/>
            <person name="Noguera D.R."/>
        </authorList>
    </citation>
    <scope>NUCLEOTIDE SEQUENCE</scope>
    <source>
        <strain evidence="8">LCO1.1</strain>
    </source>
</reference>
<dbReference type="SUPFAM" id="SSF56014">
    <property type="entry name" value="Nitrite and sulphite reductase 4Fe-4S domain-like"/>
    <property type="match status" value="1"/>
</dbReference>
<feature type="domain" description="4Fe-4S ferredoxin-type" evidence="7">
    <location>
        <begin position="197"/>
        <end position="226"/>
    </location>
</feature>
<dbReference type="GO" id="GO:0020037">
    <property type="term" value="F:heme binding"/>
    <property type="evidence" value="ECO:0007669"/>
    <property type="project" value="InterPro"/>
</dbReference>
<dbReference type="InterPro" id="IPR006066">
    <property type="entry name" value="NO2/SO3_Rdtase_FeS/sirohaem_BS"/>
</dbReference>
<accession>A0A6N7IX89</accession>
<keyword evidence="3" id="KW-0479">Metal-binding</keyword>
<dbReference type="PROSITE" id="PS00198">
    <property type="entry name" value="4FE4S_FER_1"/>
    <property type="match status" value="1"/>
</dbReference>
<comment type="caution">
    <text evidence="8">The sequence shown here is derived from an EMBL/GenBank/DDBJ whole genome shotgun (WGS) entry which is preliminary data.</text>
</comment>
<evidence type="ECO:0000256" key="4">
    <source>
        <dbReference type="ARBA" id="ARBA00023002"/>
    </source>
</evidence>
<dbReference type="PANTHER" id="PTHR32439:SF9">
    <property type="entry name" value="BLR3264 PROTEIN"/>
    <property type="match status" value="1"/>
</dbReference>
<keyword evidence="6" id="KW-0411">Iron-sulfur</keyword>
<dbReference type="Gene3D" id="3.30.413.10">
    <property type="entry name" value="Sulfite Reductase Hemoprotein, domain 1"/>
    <property type="match status" value="1"/>
</dbReference>
<evidence type="ECO:0000256" key="5">
    <source>
        <dbReference type="ARBA" id="ARBA00023004"/>
    </source>
</evidence>